<keyword evidence="2" id="KW-1185">Reference proteome</keyword>
<reference evidence="1 2" key="1">
    <citation type="submission" date="2020-08" db="EMBL/GenBank/DDBJ databases">
        <title>Plant Genome Project.</title>
        <authorList>
            <person name="Zhang R.-G."/>
        </authorList>
    </citation>
    <scope>NUCLEOTIDE SEQUENCE [LARGE SCALE GENOMIC DNA]</scope>
    <source>
        <tissue evidence="1">Rhizome</tissue>
    </source>
</reference>
<evidence type="ECO:0000313" key="1">
    <source>
        <dbReference type="EMBL" id="KAG6471526.1"/>
    </source>
</evidence>
<comment type="caution">
    <text evidence="1">The sequence shown here is derived from an EMBL/GenBank/DDBJ whole genome shotgun (WGS) entry which is preliminary data.</text>
</comment>
<protein>
    <submittedName>
        <fullName evidence="1">Uncharacterized protein</fullName>
    </submittedName>
</protein>
<proteinExistence type="predicted"/>
<evidence type="ECO:0000313" key="2">
    <source>
        <dbReference type="Proteomes" id="UP000734854"/>
    </source>
</evidence>
<dbReference type="EMBL" id="JACMSC010000020">
    <property type="protein sequence ID" value="KAG6471526.1"/>
    <property type="molecule type" value="Genomic_DNA"/>
</dbReference>
<organism evidence="1 2">
    <name type="scientific">Zingiber officinale</name>
    <name type="common">Ginger</name>
    <name type="synonym">Amomum zingiber</name>
    <dbReference type="NCBI Taxonomy" id="94328"/>
    <lineage>
        <taxon>Eukaryota</taxon>
        <taxon>Viridiplantae</taxon>
        <taxon>Streptophyta</taxon>
        <taxon>Embryophyta</taxon>
        <taxon>Tracheophyta</taxon>
        <taxon>Spermatophyta</taxon>
        <taxon>Magnoliopsida</taxon>
        <taxon>Liliopsida</taxon>
        <taxon>Zingiberales</taxon>
        <taxon>Zingiberaceae</taxon>
        <taxon>Zingiber</taxon>
    </lineage>
</organism>
<name>A0A8J5BG62_ZINOF</name>
<accession>A0A8J5BG62</accession>
<dbReference type="PANTHER" id="PTHR33511">
    <property type="entry name" value="OS06G0632400 PROTEIN"/>
    <property type="match status" value="1"/>
</dbReference>
<sequence length="128" mass="14490">MGGKQSCACFGTSRVRESEVDWEPRSTRKIRPSDDDRGYFWFSEPDVDNKASDFIARFYASRYTEADQQAIRIKSLGPAFVQLQGLKEESGSLSISLVQQLIAKRVSKFLYTEVTFIPQTASVPIARK</sequence>
<dbReference type="Proteomes" id="UP000734854">
    <property type="component" value="Unassembled WGS sequence"/>
</dbReference>
<dbReference type="AlphaFoldDB" id="A0A8J5BG62"/>
<gene>
    <name evidence="1" type="ORF">ZIOFF_068969</name>
</gene>